<keyword evidence="3" id="KW-0732">Signal</keyword>
<feature type="non-terminal residue" evidence="12">
    <location>
        <position position="165"/>
    </location>
</feature>
<name>A0A8J6AW27_GALPY</name>
<keyword evidence="5" id="KW-0106">Calcium</keyword>
<evidence type="ECO:0000256" key="2">
    <source>
        <dbReference type="ARBA" id="ARBA00022692"/>
    </source>
</evidence>
<dbReference type="EMBL" id="JAGFMF010011369">
    <property type="protein sequence ID" value="KAG8524867.1"/>
    <property type="molecule type" value="Genomic_DNA"/>
</dbReference>
<dbReference type="GO" id="GO:0007155">
    <property type="term" value="P:cell adhesion"/>
    <property type="evidence" value="ECO:0007669"/>
    <property type="project" value="UniProtKB-KW"/>
</dbReference>
<organism evidence="12 13">
    <name type="scientific">Galemys pyrenaicus</name>
    <name type="common">Iberian desman</name>
    <name type="synonym">Pyrenean desman</name>
    <dbReference type="NCBI Taxonomy" id="202257"/>
    <lineage>
        <taxon>Eukaryota</taxon>
        <taxon>Metazoa</taxon>
        <taxon>Chordata</taxon>
        <taxon>Craniata</taxon>
        <taxon>Vertebrata</taxon>
        <taxon>Euteleostomi</taxon>
        <taxon>Mammalia</taxon>
        <taxon>Eutheria</taxon>
        <taxon>Laurasiatheria</taxon>
        <taxon>Eulipotyphla</taxon>
        <taxon>Talpidae</taxon>
        <taxon>Galemys</taxon>
    </lineage>
</organism>
<dbReference type="GO" id="GO:0007189">
    <property type="term" value="P:adenylate cyclase-activating G protein-coupled receptor signaling pathway"/>
    <property type="evidence" value="ECO:0007669"/>
    <property type="project" value="TreeGrafter"/>
</dbReference>
<keyword evidence="13" id="KW-1185">Reference proteome</keyword>
<dbReference type="InterPro" id="IPR000203">
    <property type="entry name" value="GPS"/>
</dbReference>
<dbReference type="Gene3D" id="2.60.220.50">
    <property type="match status" value="1"/>
</dbReference>
<dbReference type="GO" id="GO:0005886">
    <property type="term" value="C:plasma membrane"/>
    <property type="evidence" value="ECO:0007669"/>
    <property type="project" value="TreeGrafter"/>
</dbReference>
<evidence type="ECO:0000256" key="8">
    <source>
        <dbReference type="ARBA" id="ARBA00023136"/>
    </source>
</evidence>
<evidence type="ECO:0000256" key="5">
    <source>
        <dbReference type="ARBA" id="ARBA00022837"/>
    </source>
</evidence>
<dbReference type="PRINTS" id="PR01278">
    <property type="entry name" value="CD97PROTEIN"/>
</dbReference>
<gene>
    <name evidence="12" type="ORF">J0S82_008452</name>
</gene>
<comment type="caution">
    <text evidence="12">The sequence shown here is derived from an EMBL/GenBank/DDBJ whole genome shotgun (WGS) entry which is preliminary data.</text>
</comment>
<feature type="non-terminal residue" evidence="12">
    <location>
        <position position="1"/>
    </location>
</feature>
<evidence type="ECO:0000256" key="9">
    <source>
        <dbReference type="ARBA" id="ARBA00023157"/>
    </source>
</evidence>
<dbReference type="InterPro" id="IPR003056">
    <property type="entry name" value="GPCR_2_ADGRE2_ADGRE5"/>
</dbReference>
<keyword evidence="6" id="KW-0130">Cell adhesion</keyword>
<evidence type="ECO:0000256" key="6">
    <source>
        <dbReference type="ARBA" id="ARBA00022889"/>
    </source>
</evidence>
<dbReference type="OrthoDB" id="347083at2759"/>
<sequence>VQEQGDRNVTLSQNQAQMMLNWDVTSESGPSGPSVVGLVSLPGMEKLLTDAPVALETEKQAVLHETHKRFLQNVSSILLSDVISAFMGSSATPNLNRPVTFVFKHPVTAESRQKIHCVYWEHDQNGCGLWTTKGCQMVSTRDTNTTCQCTHLSSFAVLMASYSVQ</sequence>
<comment type="subcellular location">
    <subcellularLocation>
        <location evidence="1">Membrane</location>
    </subcellularLocation>
</comment>
<dbReference type="SMART" id="SM00303">
    <property type="entry name" value="GPS"/>
    <property type="match status" value="1"/>
</dbReference>
<dbReference type="InterPro" id="IPR046338">
    <property type="entry name" value="GAIN_dom_sf"/>
</dbReference>
<dbReference type="Proteomes" id="UP000700334">
    <property type="component" value="Unassembled WGS sequence"/>
</dbReference>
<keyword evidence="4" id="KW-0677">Repeat</keyword>
<evidence type="ECO:0000313" key="12">
    <source>
        <dbReference type="EMBL" id="KAG8524867.1"/>
    </source>
</evidence>
<dbReference type="InterPro" id="IPR057244">
    <property type="entry name" value="GAIN_B"/>
</dbReference>
<accession>A0A8J6AW27</accession>
<dbReference type="PROSITE" id="PS50221">
    <property type="entry name" value="GAIN_B"/>
    <property type="match status" value="1"/>
</dbReference>
<dbReference type="Pfam" id="PF01825">
    <property type="entry name" value="GPS"/>
    <property type="match status" value="1"/>
</dbReference>
<evidence type="ECO:0000256" key="4">
    <source>
        <dbReference type="ARBA" id="ARBA00022737"/>
    </source>
</evidence>
<evidence type="ECO:0000256" key="10">
    <source>
        <dbReference type="ARBA" id="ARBA00023180"/>
    </source>
</evidence>
<feature type="domain" description="GAIN-B" evidence="11">
    <location>
        <begin position="1"/>
        <end position="165"/>
    </location>
</feature>
<keyword evidence="9" id="KW-1015">Disulfide bond</keyword>
<keyword evidence="12" id="KW-0675">Receptor</keyword>
<dbReference type="PANTHER" id="PTHR12011:SF328">
    <property type="entry name" value="ADHESION G PROTEIN-COUPLED RECEPTOR E2"/>
    <property type="match status" value="1"/>
</dbReference>
<evidence type="ECO:0000259" key="11">
    <source>
        <dbReference type="PROSITE" id="PS50221"/>
    </source>
</evidence>
<dbReference type="GO" id="GO:0004930">
    <property type="term" value="F:G protein-coupled receptor activity"/>
    <property type="evidence" value="ECO:0007669"/>
    <property type="project" value="InterPro"/>
</dbReference>
<reference evidence="12" key="1">
    <citation type="journal article" date="2021" name="Evol. Appl.">
        <title>The genome of the Pyrenean desman and the effects of bottlenecks and inbreeding on the genomic landscape of an endangered species.</title>
        <authorList>
            <person name="Escoda L."/>
            <person name="Castresana J."/>
        </authorList>
    </citation>
    <scope>NUCLEOTIDE SEQUENCE</scope>
    <source>
        <strain evidence="12">IBE-C5619</strain>
    </source>
</reference>
<evidence type="ECO:0000256" key="7">
    <source>
        <dbReference type="ARBA" id="ARBA00022989"/>
    </source>
</evidence>
<evidence type="ECO:0000256" key="3">
    <source>
        <dbReference type="ARBA" id="ARBA00022729"/>
    </source>
</evidence>
<evidence type="ECO:0000313" key="13">
    <source>
        <dbReference type="Proteomes" id="UP000700334"/>
    </source>
</evidence>
<keyword evidence="8" id="KW-0472">Membrane</keyword>
<dbReference type="AlphaFoldDB" id="A0A8J6AW27"/>
<evidence type="ECO:0000256" key="1">
    <source>
        <dbReference type="ARBA" id="ARBA00004370"/>
    </source>
</evidence>
<keyword evidence="10" id="KW-0325">Glycoprotein</keyword>
<keyword evidence="7" id="KW-1133">Transmembrane helix</keyword>
<proteinExistence type="predicted"/>
<keyword evidence="2" id="KW-0812">Transmembrane</keyword>
<protein>
    <submittedName>
        <fullName evidence="12">Adhesion G protein-coupled receptor E2</fullName>
    </submittedName>
</protein>
<dbReference type="PANTHER" id="PTHR12011">
    <property type="entry name" value="ADHESION G-PROTEIN COUPLED RECEPTOR"/>
    <property type="match status" value="1"/>
</dbReference>